<dbReference type="EMBL" id="JBHTEK010000003">
    <property type="protein sequence ID" value="MFC7670610.1"/>
    <property type="molecule type" value="Genomic_DNA"/>
</dbReference>
<dbReference type="Proteomes" id="UP001596513">
    <property type="component" value="Unassembled WGS sequence"/>
</dbReference>
<protein>
    <submittedName>
        <fullName evidence="1">Uncharacterized protein</fullName>
    </submittedName>
</protein>
<organism evidence="1 2">
    <name type="scientific">Hymenobacter humi</name>
    <dbReference type="NCBI Taxonomy" id="1411620"/>
    <lineage>
        <taxon>Bacteria</taxon>
        <taxon>Pseudomonadati</taxon>
        <taxon>Bacteroidota</taxon>
        <taxon>Cytophagia</taxon>
        <taxon>Cytophagales</taxon>
        <taxon>Hymenobacteraceae</taxon>
        <taxon>Hymenobacter</taxon>
    </lineage>
</organism>
<evidence type="ECO:0000313" key="2">
    <source>
        <dbReference type="Proteomes" id="UP001596513"/>
    </source>
</evidence>
<comment type="caution">
    <text evidence="1">The sequence shown here is derived from an EMBL/GenBank/DDBJ whole genome shotgun (WGS) entry which is preliminary data.</text>
</comment>
<accession>A0ABW2UAT6</accession>
<evidence type="ECO:0000313" key="1">
    <source>
        <dbReference type="EMBL" id="MFC7670610.1"/>
    </source>
</evidence>
<name>A0ABW2UAT6_9BACT</name>
<gene>
    <name evidence="1" type="ORF">ACFQT0_26925</name>
</gene>
<keyword evidence="2" id="KW-1185">Reference proteome</keyword>
<dbReference type="RefSeq" id="WP_380206321.1">
    <property type="nucleotide sequence ID" value="NZ_JBHTEK010000003.1"/>
</dbReference>
<reference evidence="2" key="1">
    <citation type="journal article" date="2019" name="Int. J. Syst. Evol. Microbiol.">
        <title>The Global Catalogue of Microorganisms (GCM) 10K type strain sequencing project: providing services to taxonomists for standard genome sequencing and annotation.</title>
        <authorList>
            <consortium name="The Broad Institute Genomics Platform"/>
            <consortium name="The Broad Institute Genome Sequencing Center for Infectious Disease"/>
            <person name="Wu L."/>
            <person name="Ma J."/>
        </authorList>
    </citation>
    <scope>NUCLEOTIDE SEQUENCE [LARGE SCALE GENOMIC DNA]</scope>
    <source>
        <strain evidence="2">JCM 19635</strain>
    </source>
</reference>
<proteinExistence type="predicted"/>
<sequence>MKSLLLALAGIFGLSTDSWGQAGALGSGIYRSAADFRQHRLTLAVDCKTATHKLRLHEFRGKQLMTVKHGGKVYQLAKDSLFGFRDCDGRDYRFASNFEHYPILNPGEEVLLYKVEQPAVGKNPGSVRLYFSPSAQAPVQPLTLLTLKRAFPDNHAFHDLLDAQFHSGGDLTGYDTYHRMTKVNWLLRQSRTGGAGPH</sequence>